<dbReference type="AlphaFoldDB" id="A0AAV7NEU1"/>
<keyword evidence="5" id="KW-1003">Cell membrane</keyword>
<keyword evidence="4" id="KW-0796">Tight junction</keyword>
<feature type="transmembrane region" description="Helical" evidence="11">
    <location>
        <begin position="207"/>
        <end position="230"/>
    </location>
</feature>
<feature type="transmembrane region" description="Helical" evidence="11">
    <location>
        <begin position="163"/>
        <end position="187"/>
    </location>
</feature>
<organism evidence="12 13">
    <name type="scientific">Pleurodeles waltl</name>
    <name type="common">Iberian ribbed newt</name>
    <dbReference type="NCBI Taxonomy" id="8319"/>
    <lineage>
        <taxon>Eukaryota</taxon>
        <taxon>Metazoa</taxon>
        <taxon>Chordata</taxon>
        <taxon>Craniata</taxon>
        <taxon>Vertebrata</taxon>
        <taxon>Euteleostomi</taxon>
        <taxon>Amphibia</taxon>
        <taxon>Batrachia</taxon>
        <taxon>Caudata</taxon>
        <taxon>Salamandroidea</taxon>
        <taxon>Salamandridae</taxon>
        <taxon>Pleurodelinae</taxon>
        <taxon>Pleurodeles</taxon>
    </lineage>
</organism>
<dbReference type="InterPro" id="IPR004031">
    <property type="entry name" value="PMP22/EMP/MP20/Claudin"/>
</dbReference>
<keyword evidence="8 11" id="KW-1133">Transmembrane helix</keyword>
<evidence type="ECO:0008006" key="14">
    <source>
        <dbReference type="Google" id="ProtNLM"/>
    </source>
</evidence>
<reference evidence="12" key="1">
    <citation type="journal article" date="2022" name="bioRxiv">
        <title>Sequencing and chromosome-scale assembly of the giantPleurodeles waltlgenome.</title>
        <authorList>
            <person name="Brown T."/>
            <person name="Elewa A."/>
            <person name="Iarovenko S."/>
            <person name="Subramanian E."/>
            <person name="Araus A.J."/>
            <person name="Petzold A."/>
            <person name="Susuki M."/>
            <person name="Suzuki K.-i.T."/>
            <person name="Hayashi T."/>
            <person name="Toyoda A."/>
            <person name="Oliveira C."/>
            <person name="Osipova E."/>
            <person name="Leigh N.D."/>
            <person name="Simon A."/>
            <person name="Yun M.H."/>
        </authorList>
    </citation>
    <scope>NUCLEOTIDE SEQUENCE</scope>
    <source>
        <strain evidence="12">20211129_DDA</strain>
        <tissue evidence="12">Liver</tissue>
    </source>
</reference>
<comment type="subcellular location">
    <subcellularLocation>
        <location evidence="1">Cell junction</location>
        <location evidence="1">Tight junction</location>
    </subcellularLocation>
    <subcellularLocation>
        <location evidence="2">Cell membrane</location>
        <topology evidence="2">Multi-pass membrane protein</topology>
    </subcellularLocation>
</comment>
<dbReference type="GO" id="GO:0005923">
    <property type="term" value="C:bicellular tight junction"/>
    <property type="evidence" value="ECO:0007669"/>
    <property type="project" value="UniProtKB-SubCell"/>
</dbReference>
<dbReference type="FunFam" id="1.20.140.150:FF:000001">
    <property type="entry name" value="Claudin"/>
    <property type="match status" value="1"/>
</dbReference>
<dbReference type="EMBL" id="JANPWB010000012">
    <property type="protein sequence ID" value="KAJ1113072.1"/>
    <property type="molecule type" value="Genomic_DNA"/>
</dbReference>
<proteinExistence type="inferred from homology"/>
<dbReference type="PROSITE" id="PS01346">
    <property type="entry name" value="CLAUDIN"/>
    <property type="match status" value="1"/>
</dbReference>
<dbReference type="Proteomes" id="UP001066276">
    <property type="component" value="Chromosome 8"/>
</dbReference>
<evidence type="ECO:0000256" key="4">
    <source>
        <dbReference type="ARBA" id="ARBA00022427"/>
    </source>
</evidence>
<evidence type="ECO:0000256" key="5">
    <source>
        <dbReference type="ARBA" id="ARBA00022475"/>
    </source>
</evidence>
<feature type="transmembrane region" description="Helical" evidence="11">
    <location>
        <begin position="52"/>
        <end position="78"/>
    </location>
</feature>
<evidence type="ECO:0000256" key="9">
    <source>
        <dbReference type="ARBA" id="ARBA00023136"/>
    </source>
</evidence>
<accession>A0AAV7NEU1</accession>
<comment type="similarity">
    <text evidence="3">Belongs to the claudin family.</text>
</comment>
<evidence type="ECO:0000256" key="2">
    <source>
        <dbReference type="ARBA" id="ARBA00004651"/>
    </source>
</evidence>
<evidence type="ECO:0000256" key="3">
    <source>
        <dbReference type="ARBA" id="ARBA00008295"/>
    </source>
</evidence>
<dbReference type="GO" id="GO:0005886">
    <property type="term" value="C:plasma membrane"/>
    <property type="evidence" value="ECO:0007669"/>
    <property type="project" value="UniProtKB-SubCell"/>
</dbReference>
<dbReference type="InterPro" id="IPR006187">
    <property type="entry name" value="Claudin"/>
</dbReference>
<evidence type="ECO:0000256" key="6">
    <source>
        <dbReference type="ARBA" id="ARBA00022692"/>
    </source>
</evidence>
<dbReference type="Pfam" id="PF00822">
    <property type="entry name" value="PMP22_Claudin"/>
    <property type="match status" value="1"/>
</dbReference>
<evidence type="ECO:0000256" key="7">
    <source>
        <dbReference type="ARBA" id="ARBA00022949"/>
    </source>
</evidence>
<dbReference type="PANTHER" id="PTHR12002">
    <property type="entry name" value="CLAUDIN"/>
    <property type="match status" value="1"/>
</dbReference>
<evidence type="ECO:0000256" key="10">
    <source>
        <dbReference type="SAM" id="MobiDB-lite"/>
    </source>
</evidence>
<comment type="caution">
    <text evidence="12">The sequence shown here is derived from an EMBL/GenBank/DDBJ whole genome shotgun (WGS) entry which is preliminary data.</text>
</comment>
<evidence type="ECO:0000256" key="1">
    <source>
        <dbReference type="ARBA" id="ARBA00004435"/>
    </source>
</evidence>
<name>A0AAV7NEU1_PLEWA</name>
<keyword evidence="6 11" id="KW-0812">Transmembrane</keyword>
<dbReference type="PRINTS" id="PR01077">
    <property type="entry name" value="CLAUDIN"/>
</dbReference>
<evidence type="ECO:0000313" key="12">
    <source>
        <dbReference type="EMBL" id="KAJ1113072.1"/>
    </source>
</evidence>
<feature type="transmembrane region" description="Helical" evidence="11">
    <location>
        <begin position="129"/>
        <end position="151"/>
    </location>
</feature>
<dbReference type="GO" id="GO:0005198">
    <property type="term" value="F:structural molecule activity"/>
    <property type="evidence" value="ECO:0007669"/>
    <property type="project" value="InterPro"/>
</dbReference>
<feature type="region of interest" description="Disordered" evidence="10">
    <location>
        <begin position="244"/>
        <end position="283"/>
    </location>
</feature>
<dbReference type="Gene3D" id="1.20.140.150">
    <property type="match status" value="1"/>
</dbReference>
<keyword evidence="9 11" id="KW-0472">Membrane</keyword>
<keyword evidence="7" id="KW-0965">Cell junction</keyword>
<gene>
    <name evidence="12" type="ORF">NDU88_001331</name>
</gene>
<dbReference type="PRINTS" id="PR01385">
    <property type="entry name" value="CLAUDIN14"/>
</dbReference>
<evidence type="ECO:0000256" key="8">
    <source>
        <dbReference type="ARBA" id="ARBA00022989"/>
    </source>
</evidence>
<evidence type="ECO:0000313" key="13">
    <source>
        <dbReference type="Proteomes" id="UP001066276"/>
    </source>
</evidence>
<keyword evidence="13" id="KW-1185">Reference proteome</keyword>
<dbReference type="InterPro" id="IPR017974">
    <property type="entry name" value="Claudin_CS"/>
</dbReference>
<evidence type="ECO:0000256" key="11">
    <source>
        <dbReference type="SAM" id="Phobius"/>
    </source>
</evidence>
<protein>
    <recommendedName>
        <fullName evidence="14">Claudin</fullName>
    </recommendedName>
</protein>
<sequence length="283" mass="30597">MAGEREQQKEKKCKSGIHPAIGGCAAWPARDPVREISKAELRKSSNSMASMAIQLLGFCLGLLGFIGTFAATILPHWWRTAHVGTNLITAVAYMKGLWMECVWHSTGIYQCQVHRSQLALPRDLQAARAMMVVSCAISTLACVVSVIGMKCTRCARGSSGKNVIAVCGGTFFILAGILCLVPVSWSTNDVVRDFYNPMLPNGMKYEIGQALYVGFIAACLTVIGGALLLCTSCQGKQNNIPYQAQPRSTRSAPSCRPPPAYKGNHLPSLSSTSRSGYRLNDYV</sequence>